<gene>
    <name evidence="4" type="ORF">P7K49_002125</name>
</gene>
<dbReference type="PANTHER" id="PTHR21517">
    <property type="entry name" value="APICAL JUNCTION COMPONENT 1 HOMOLOG"/>
    <property type="match status" value="1"/>
</dbReference>
<dbReference type="InterPro" id="IPR038825">
    <property type="entry name" value="Apical_junction"/>
</dbReference>
<proteinExistence type="inferred from homology"/>
<feature type="region of interest" description="Disordered" evidence="2">
    <location>
        <begin position="1230"/>
        <end position="1284"/>
    </location>
</feature>
<dbReference type="InterPro" id="IPR038596">
    <property type="entry name" value="Janus_sf"/>
</dbReference>
<feature type="compositionally biased region" description="Basic and acidic residues" evidence="2">
    <location>
        <begin position="116"/>
        <end position="134"/>
    </location>
</feature>
<feature type="domain" description="Apical junction molecule ajm1 alpha/beta" evidence="3">
    <location>
        <begin position="711"/>
        <end position="821"/>
    </location>
</feature>
<evidence type="ECO:0000313" key="5">
    <source>
        <dbReference type="Proteomes" id="UP001266305"/>
    </source>
</evidence>
<dbReference type="SUPFAM" id="SSF143724">
    <property type="entry name" value="PHP14-like"/>
    <property type="match status" value="1"/>
</dbReference>
<evidence type="ECO:0000256" key="1">
    <source>
        <dbReference type="ARBA" id="ARBA00010971"/>
    </source>
</evidence>
<reference evidence="4 5" key="1">
    <citation type="submission" date="2023-05" db="EMBL/GenBank/DDBJ databases">
        <title>B98-5 Cell Line De Novo Hybrid Assembly: An Optical Mapping Approach.</title>
        <authorList>
            <person name="Kananen K."/>
            <person name="Auerbach J.A."/>
            <person name="Kautto E."/>
            <person name="Blachly J.S."/>
        </authorList>
    </citation>
    <scope>NUCLEOTIDE SEQUENCE [LARGE SCALE GENOMIC DNA]</scope>
    <source>
        <strain evidence="4">B95-8</strain>
        <tissue evidence="4">Cell line</tissue>
    </source>
</reference>
<dbReference type="Pfam" id="PF26649">
    <property type="entry name" value="Ajm-1"/>
    <property type="match status" value="1"/>
</dbReference>
<organism evidence="4 5">
    <name type="scientific">Saguinus oedipus</name>
    <name type="common">Cotton-top tamarin</name>
    <name type="synonym">Oedipomidas oedipus</name>
    <dbReference type="NCBI Taxonomy" id="9490"/>
    <lineage>
        <taxon>Eukaryota</taxon>
        <taxon>Metazoa</taxon>
        <taxon>Chordata</taxon>
        <taxon>Craniata</taxon>
        <taxon>Vertebrata</taxon>
        <taxon>Euteleostomi</taxon>
        <taxon>Mammalia</taxon>
        <taxon>Eutheria</taxon>
        <taxon>Euarchontoglires</taxon>
        <taxon>Primates</taxon>
        <taxon>Haplorrhini</taxon>
        <taxon>Platyrrhini</taxon>
        <taxon>Cebidae</taxon>
        <taxon>Callitrichinae</taxon>
        <taxon>Saguinus</taxon>
    </lineage>
</organism>
<feature type="compositionally biased region" description="Low complexity" evidence="2">
    <location>
        <begin position="616"/>
        <end position="625"/>
    </location>
</feature>
<protein>
    <recommendedName>
        <fullName evidence="3">Apical junction molecule ajm1 alpha/beta domain-containing protein</fullName>
    </recommendedName>
</protein>
<name>A0ABQ9WGH7_SAGOE</name>
<sequence>MTRTDPPDLLVSTVYQDIKVAAPGPESRRPPCERSVARTAEPAPFNKRHCRSFDFLEALDGPAEETMPEPPPPEPAVSRARTREAEPRRRARSKSAPRAPPGLTPAPASSPVLPRRGREAQRAARAEASPRRETAYPALRALANELHPIKLQPQRGGPGRIAPLCAAAGSCAPPEPPAGPAPHVRCRLDIKPDDAVLQHAARGSRSCAPAEAAPWARPAPQFHGLTVPGPRHMALSRTPTPSDSYCADPRALYCDGPLPGPRDYAERRSLPFTTPPGPTQFFYTEESQGFRGSYAASPGPTFDAYCPKPYRPEELPGPSPRCVGGYYAGEVRTFPIQEPPSRSYYREAPRAYGLPYGPRYVPEEPRAHHTARPFYTEDFGRYRERDVLARTYPHPRSSQAWADWGPRPYRTLQVAPPSDPDPLLASWHGGTGTSPPRLVTDSRHYSRSWDNILAPGSRREDPLGRGRSYENLLGREVREPRGTSPEGRRPPVVVNLSTSPRRYAALSLSETSLTEKGRSGEGLGRNWYVTPEITITDNDLRAAERPSARAWELPGGRARPPPHAAPDGPTSGRQRSLEQLDELITDLVIDSRPPAGQASEPATDCLGPQLRRLLDSRPAGSGAPALAPPRSPPASAGSAEEPAAPGEAADASPEPSADEDDLMTCSNARCRRTETMFNACLYFKSCHSCYTYYCSRLCRREDWDAHKARCVYGRVGSVCRHVLQFCRDSGPVHRAFSRIARVGFLSRGRGVLFLGFPSPGSADNFLRFGLEGLLLSPTYLSLRELATHAAPLGSYARELAAAGRLYEPAECFLLSVSVAVGPGGAPPGTPALPAPAPRSHGPTVRKFAKVALAACSPARPPPARSREPDMETLILTPPPGTAGLDQEGEAGRRAREVAFIHIQRELRLRGVFLRHEFPRVYEQLCEFVEANRRFTPTTIYPTDRRTGRPFMCMIMAASEPRALDWVASANLLDDIIALPCPAHPRPPPAPPALQAPLRPPRPSTPKVFLPDPSLSQLALEVHQKQPVLALGPPRSAFTGRVATAQAPPVQIRSPSPPRLRCPLVQEPDVTKAPSVTLKRPPRLPRLGASYQNTRVDLLARWAGRAVRGAFPLRQAPCHPLASSRCSLGPARAGRSGRKGRPVAASCEQATRGGLTCPKRSPHTRWGRTPYCGRGGAREEAKRCAGALLESSSPRVCTGWSGRTSDGGGGEGGLLRTVEFGLSETFGRWRERRPSDGLRTAERGEGDLRTAVGGEGGLRTAERREGGLPTAEGGEGGLRTAEGGEDFGRWRRENEEREGGLWMMEWGEVGRGRPSDCGRRGGLWTVEGGEGDLRMVDGGGGRVKEGGPLDGGGGRTPSDGGGRGGLWTVERGEGDLRMVEGEEAFGRWSGENEEREGGLRTVDGGEGNLRAAEAGDHGDSSGTGLPLCPSLAGRLTTPLHRCYRAAEARNWIAIGQRVPRLWAFGSILRRDWSSLSQSPPPAVQAAPGRVGEGASGTNNMAAAGLAHIPDVDIDSDGVFKYVLIRVHSAPRSGAPAAESKEIVRGYKWAEYHGEGGALRGAGMGAGLGTVEGCALLRALPLRADIYDKVSGDMQKQGCDCECLGGGRISHQSQDKKIHVYGYSMAYGPAQHSISTEKIKAKYPDYEVTWANDGY</sequence>
<feature type="compositionally biased region" description="Basic and acidic residues" evidence="2">
    <location>
        <begin position="1230"/>
        <end position="1247"/>
    </location>
</feature>
<feature type="region of interest" description="Disordered" evidence="2">
    <location>
        <begin position="614"/>
        <end position="660"/>
    </location>
</feature>
<feature type="compositionally biased region" description="Basic and acidic residues" evidence="2">
    <location>
        <begin position="26"/>
        <end position="36"/>
    </location>
</feature>
<feature type="region of interest" description="Disordered" evidence="2">
    <location>
        <begin position="21"/>
        <end position="136"/>
    </location>
</feature>
<dbReference type="Gene3D" id="3.50.20.20">
    <property type="entry name" value="Janus/Ocnus"/>
    <property type="match status" value="1"/>
</dbReference>
<feature type="compositionally biased region" description="Gly residues" evidence="2">
    <location>
        <begin position="1347"/>
        <end position="1364"/>
    </location>
</feature>
<feature type="compositionally biased region" description="Basic and acidic residues" evidence="2">
    <location>
        <begin position="457"/>
        <end position="489"/>
    </location>
</feature>
<feature type="region of interest" description="Disordered" evidence="2">
    <location>
        <begin position="1389"/>
        <end position="1422"/>
    </location>
</feature>
<dbReference type="Proteomes" id="UP001266305">
    <property type="component" value="Unassembled WGS sequence"/>
</dbReference>
<comment type="caution">
    <text evidence="4">The sequence shown here is derived from an EMBL/GenBank/DDBJ whole genome shotgun (WGS) entry which is preliminary data.</text>
</comment>
<feature type="region of interest" description="Disordered" evidence="2">
    <location>
        <begin position="1327"/>
        <end position="1364"/>
    </location>
</feature>
<comment type="similarity">
    <text evidence="1">Belongs to the janus family.</text>
</comment>
<dbReference type="Pfam" id="PF05005">
    <property type="entry name" value="Ocnus"/>
    <property type="match status" value="2"/>
</dbReference>
<feature type="compositionally biased region" description="Low complexity" evidence="2">
    <location>
        <begin position="633"/>
        <end position="655"/>
    </location>
</feature>
<dbReference type="PANTHER" id="PTHR21517:SF3">
    <property type="entry name" value="APICAL JUNCTION COMPONENT 1 HOMOLOG"/>
    <property type="match status" value="1"/>
</dbReference>
<feature type="region of interest" description="Disordered" evidence="2">
    <location>
        <begin position="550"/>
        <end position="574"/>
    </location>
</feature>
<dbReference type="InterPro" id="IPR007702">
    <property type="entry name" value="Janus"/>
</dbReference>
<feature type="region of interest" description="Disordered" evidence="2">
    <location>
        <begin position="454"/>
        <end position="494"/>
    </location>
</feature>
<evidence type="ECO:0000313" key="4">
    <source>
        <dbReference type="EMBL" id="KAK2120739.1"/>
    </source>
</evidence>
<feature type="region of interest" description="Disordered" evidence="2">
    <location>
        <begin position="982"/>
        <end position="1003"/>
    </location>
</feature>
<accession>A0ABQ9WGH7</accession>
<evidence type="ECO:0000256" key="2">
    <source>
        <dbReference type="SAM" id="MobiDB-lite"/>
    </source>
</evidence>
<dbReference type="EMBL" id="JASSZA010000001">
    <property type="protein sequence ID" value="KAK2120739.1"/>
    <property type="molecule type" value="Genomic_DNA"/>
</dbReference>
<dbReference type="InterPro" id="IPR058586">
    <property type="entry name" value="Ajm-1"/>
</dbReference>
<evidence type="ECO:0000259" key="3">
    <source>
        <dbReference type="Pfam" id="PF26649"/>
    </source>
</evidence>
<keyword evidence="5" id="KW-1185">Reference proteome</keyword>